<evidence type="ECO:0000313" key="2">
    <source>
        <dbReference type="Proteomes" id="UP001062846"/>
    </source>
</evidence>
<sequence length="240" mass="27200">MTYVKSASFLKHATILTSKSSTGIAFKSAHEDASETCEDDDDLSDEELAKFAKKFEKFFRRKNDLNKSYKPSSNLKRDTLGNDDKRPSFDKSRKPHGIQCHERHGFGHIQSECANTFKEKMKKGLKVTWDDDSEDDGSESVFQIGGEGNSSATILVATMDPPIPTKLVSISSFSSLESIESDKSSAEVKIPKNVENEREECEIEFIHEAYELMYQDFMKQAKRMKELETCLKIVEKENVS</sequence>
<name>A0ACC0Q7H0_RHOML</name>
<keyword evidence="2" id="KW-1185">Reference proteome</keyword>
<gene>
    <name evidence="1" type="ORF">RHMOL_Rhmol01G0226400</name>
</gene>
<organism evidence="1 2">
    <name type="scientific">Rhododendron molle</name>
    <name type="common">Chinese azalea</name>
    <name type="synonym">Azalea mollis</name>
    <dbReference type="NCBI Taxonomy" id="49168"/>
    <lineage>
        <taxon>Eukaryota</taxon>
        <taxon>Viridiplantae</taxon>
        <taxon>Streptophyta</taxon>
        <taxon>Embryophyta</taxon>
        <taxon>Tracheophyta</taxon>
        <taxon>Spermatophyta</taxon>
        <taxon>Magnoliopsida</taxon>
        <taxon>eudicotyledons</taxon>
        <taxon>Gunneridae</taxon>
        <taxon>Pentapetalae</taxon>
        <taxon>asterids</taxon>
        <taxon>Ericales</taxon>
        <taxon>Ericaceae</taxon>
        <taxon>Ericoideae</taxon>
        <taxon>Rhodoreae</taxon>
        <taxon>Rhododendron</taxon>
    </lineage>
</organism>
<comment type="caution">
    <text evidence="1">The sequence shown here is derived from an EMBL/GenBank/DDBJ whole genome shotgun (WGS) entry which is preliminary data.</text>
</comment>
<evidence type="ECO:0000313" key="1">
    <source>
        <dbReference type="EMBL" id="KAI8572772.1"/>
    </source>
</evidence>
<dbReference type="Proteomes" id="UP001062846">
    <property type="component" value="Chromosome 1"/>
</dbReference>
<dbReference type="EMBL" id="CM046388">
    <property type="protein sequence ID" value="KAI8572772.1"/>
    <property type="molecule type" value="Genomic_DNA"/>
</dbReference>
<accession>A0ACC0Q7H0</accession>
<proteinExistence type="predicted"/>
<protein>
    <submittedName>
        <fullName evidence="1">Uncharacterized protein</fullName>
    </submittedName>
</protein>
<reference evidence="1" key="1">
    <citation type="submission" date="2022-02" db="EMBL/GenBank/DDBJ databases">
        <title>Plant Genome Project.</title>
        <authorList>
            <person name="Zhang R.-G."/>
        </authorList>
    </citation>
    <scope>NUCLEOTIDE SEQUENCE</scope>
    <source>
        <strain evidence="1">AT1</strain>
    </source>
</reference>